<dbReference type="Gene3D" id="2.60.120.10">
    <property type="entry name" value="Jelly Rolls"/>
    <property type="match status" value="1"/>
</dbReference>
<dbReference type="PANTHER" id="PTHR36448">
    <property type="entry name" value="BLR7373 PROTEIN"/>
    <property type="match status" value="1"/>
</dbReference>
<dbReference type="OMA" id="ECYGIFQ"/>
<sequence>MPKSAPVEKFYLQPTLHSPNSPLPVLLYREILPHPINEESTSEFLQANGWEKRGTWGHIATHHFHPNTHECYGIFQGSSTLIIGRGRFDGEGGVYIPINTGDVIVLPAGTTHCSLESKGDYRYIGVYPKGAPRWRNEFGRNPIDINTQRKEILRVEMPTQDPVYGKNGPLVHLWNEALLAYSAGGPSKL</sequence>
<dbReference type="InterPro" id="IPR047121">
    <property type="entry name" value="YjiB-like"/>
</dbReference>
<dbReference type="PANTHER" id="PTHR36448:SF2">
    <property type="entry name" value="CUPIN TYPE-1 DOMAIN-CONTAINING PROTEIN"/>
    <property type="match status" value="1"/>
</dbReference>
<accession>A0A0D8JSV8</accession>
<reference evidence="2" key="2">
    <citation type="journal article" date="2010" name="Genome Res.">
        <title>Population genomic sequencing of Coccidioides fungi reveals recent hybridization and transposon control.</title>
        <authorList>
            <person name="Neafsey D.E."/>
            <person name="Barker B.M."/>
            <person name="Sharpton T.J."/>
            <person name="Stajich J.E."/>
            <person name="Park D.J."/>
            <person name="Whiston E."/>
            <person name="Hung C.-Y."/>
            <person name="McMahan C."/>
            <person name="White J."/>
            <person name="Sykes S."/>
            <person name="Heiman D."/>
            <person name="Young S."/>
            <person name="Zeng Q."/>
            <person name="Abouelleil A."/>
            <person name="Aftuck L."/>
            <person name="Bessette D."/>
            <person name="Brown A."/>
            <person name="FitzGerald M."/>
            <person name="Lui A."/>
            <person name="Macdonald J.P."/>
            <person name="Priest M."/>
            <person name="Orbach M.J."/>
            <person name="Galgiani J.N."/>
            <person name="Kirkland T.N."/>
            <person name="Cole G.T."/>
            <person name="Birren B.W."/>
            <person name="Henn M.R."/>
            <person name="Taylor J.W."/>
            <person name="Rounsley S.D."/>
        </authorList>
    </citation>
    <scope>GENOME REANNOTATION</scope>
    <source>
        <strain evidence="2">RS</strain>
    </source>
</reference>
<name>A0A0D8JSV8_COCIM</name>
<dbReference type="GeneID" id="24163396"/>
<gene>
    <name evidence="1" type="ORF">CIMG_10697</name>
</gene>
<reference evidence="2" key="1">
    <citation type="journal article" date="2009" name="Genome Res.">
        <title>Comparative genomic analyses of the human fungal pathogens Coccidioides and their relatives.</title>
        <authorList>
            <person name="Sharpton T.J."/>
            <person name="Stajich J.E."/>
            <person name="Rounsley S.D."/>
            <person name="Gardner M.J."/>
            <person name="Wortman J.R."/>
            <person name="Jordar V.S."/>
            <person name="Maiti R."/>
            <person name="Kodira C.D."/>
            <person name="Neafsey D.E."/>
            <person name="Zeng Q."/>
            <person name="Hung C.-Y."/>
            <person name="McMahan C."/>
            <person name="Muszewska A."/>
            <person name="Grynberg M."/>
            <person name="Mandel M.A."/>
            <person name="Kellner E.M."/>
            <person name="Barker B.M."/>
            <person name="Galgiani J.N."/>
            <person name="Orbach M.J."/>
            <person name="Kirkland T.N."/>
            <person name="Cole G.T."/>
            <person name="Henn M.R."/>
            <person name="Birren B.W."/>
            <person name="Taylor J.W."/>
        </authorList>
    </citation>
    <scope>NUCLEOTIDE SEQUENCE [LARGE SCALE GENOMIC DNA]</scope>
    <source>
        <strain evidence="2">RS</strain>
    </source>
</reference>
<evidence type="ECO:0008006" key="3">
    <source>
        <dbReference type="Google" id="ProtNLM"/>
    </source>
</evidence>
<dbReference type="RefSeq" id="XP_012214290.1">
    <property type="nucleotide sequence ID" value="XM_012358867.1"/>
</dbReference>
<dbReference type="SUPFAM" id="SSF51182">
    <property type="entry name" value="RmlC-like cupins"/>
    <property type="match status" value="1"/>
</dbReference>
<evidence type="ECO:0000313" key="2">
    <source>
        <dbReference type="Proteomes" id="UP000001261"/>
    </source>
</evidence>
<protein>
    <recommendedName>
        <fullName evidence="3">Cupin type-1 domain-containing protein</fullName>
    </recommendedName>
</protein>
<proteinExistence type="predicted"/>
<keyword evidence="2" id="KW-1185">Reference proteome</keyword>
<dbReference type="AlphaFoldDB" id="A0A0D8JSV8"/>
<dbReference type="VEuPathDB" id="FungiDB:CIMG_10697"/>
<dbReference type="InParanoid" id="A0A0D8JSV8"/>
<organism evidence="1 2">
    <name type="scientific">Coccidioides immitis (strain RS)</name>
    <name type="common">Valley fever fungus</name>
    <dbReference type="NCBI Taxonomy" id="246410"/>
    <lineage>
        <taxon>Eukaryota</taxon>
        <taxon>Fungi</taxon>
        <taxon>Dikarya</taxon>
        <taxon>Ascomycota</taxon>
        <taxon>Pezizomycotina</taxon>
        <taxon>Eurotiomycetes</taxon>
        <taxon>Eurotiomycetidae</taxon>
        <taxon>Onygenales</taxon>
        <taxon>Onygenaceae</taxon>
        <taxon>Coccidioides</taxon>
    </lineage>
</organism>
<dbReference type="EMBL" id="GG704911">
    <property type="protein sequence ID" value="KJF60199.1"/>
    <property type="molecule type" value="Genomic_DNA"/>
</dbReference>
<evidence type="ECO:0000313" key="1">
    <source>
        <dbReference type="EMBL" id="KJF60199.1"/>
    </source>
</evidence>
<dbReference type="Proteomes" id="UP000001261">
    <property type="component" value="Unassembled WGS sequence"/>
</dbReference>
<dbReference type="InterPro" id="IPR011051">
    <property type="entry name" value="RmlC_Cupin_sf"/>
</dbReference>
<dbReference type="CDD" id="cd02219">
    <property type="entry name" value="cupin_YjlB-like"/>
    <property type="match status" value="1"/>
</dbReference>
<dbReference type="InterPro" id="IPR014710">
    <property type="entry name" value="RmlC-like_jellyroll"/>
</dbReference>
<dbReference type="KEGG" id="cim:CIMG_10697"/>
<dbReference type="OrthoDB" id="2446447at2759"/>